<dbReference type="InterPro" id="IPR042635">
    <property type="entry name" value="MEGF10/SREC1/2-like"/>
</dbReference>
<name>A0A8W8JKS2_MAGGI</name>
<keyword evidence="6" id="KW-1185">Reference proteome</keyword>
<keyword evidence="3" id="KW-0732">Signal</keyword>
<dbReference type="Gene3D" id="2.170.300.10">
    <property type="entry name" value="Tie2 ligand-binding domain superfamily"/>
    <property type="match status" value="1"/>
</dbReference>
<evidence type="ECO:0000313" key="6">
    <source>
        <dbReference type="Proteomes" id="UP000005408"/>
    </source>
</evidence>
<dbReference type="AlphaFoldDB" id="A0A8W8JKS2"/>
<keyword evidence="2" id="KW-0812">Transmembrane</keyword>
<feature type="signal peptide" evidence="3">
    <location>
        <begin position="1"/>
        <end position="24"/>
    </location>
</feature>
<evidence type="ECO:0000256" key="3">
    <source>
        <dbReference type="SAM" id="SignalP"/>
    </source>
</evidence>
<sequence>MIYLSNIALFYTNIVITFLHLTETSHSYGCSTSGFYGSNCSIPCLDVNCQYCHIETGTCQGCKPGYQGHRCELVCNFKSNTSKTECVLCLGNCKDDSPCTNLTGVCANGCKNYWTGEFCQDCTVGFHGEDCNKKCGQCVDGMPCNVSSGVCPLGCKNYWVGPMCTECLPYKYGPNCSLDCGHCKNARPCSGMTGKCADGCQQGWTDDFCLTGEGMSTLNLYAIIAALAMFVLVAIAVIFFKNVHTGSTVMVVGLIVDTVKIWCSVTTWMGCVQTDVNPDIHKTIVHNVRR</sequence>
<dbReference type="GO" id="GO:0005044">
    <property type="term" value="F:scavenger receptor activity"/>
    <property type="evidence" value="ECO:0007669"/>
    <property type="project" value="InterPro"/>
</dbReference>
<feature type="domain" description="EGF-like" evidence="4">
    <location>
        <begin position="88"/>
        <end position="120"/>
    </location>
</feature>
<dbReference type="Proteomes" id="UP000005408">
    <property type="component" value="Unassembled WGS sequence"/>
</dbReference>
<feature type="domain" description="EGF-like" evidence="4">
    <location>
        <begin position="43"/>
        <end position="72"/>
    </location>
</feature>
<keyword evidence="2" id="KW-0472">Membrane</keyword>
<dbReference type="PANTHER" id="PTHR24043">
    <property type="entry name" value="SCAVENGER RECEPTOR CLASS F"/>
    <property type="match status" value="1"/>
</dbReference>
<organism evidence="5 6">
    <name type="scientific">Magallana gigas</name>
    <name type="common">Pacific oyster</name>
    <name type="synonym">Crassostrea gigas</name>
    <dbReference type="NCBI Taxonomy" id="29159"/>
    <lineage>
        <taxon>Eukaryota</taxon>
        <taxon>Metazoa</taxon>
        <taxon>Spiralia</taxon>
        <taxon>Lophotrochozoa</taxon>
        <taxon>Mollusca</taxon>
        <taxon>Bivalvia</taxon>
        <taxon>Autobranchia</taxon>
        <taxon>Pteriomorphia</taxon>
        <taxon>Ostreida</taxon>
        <taxon>Ostreoidea</taxon>
        <taxon>Ostreidae</taxon>
        <taxon>Magallana</taxon>
    </lineage>
</organism>
<feature type="transmembrane region" description="Helical" evidence="2">
    <location>
        <begin position="218"/>
        <end position="240"/>
    </location>
</feature>
<dbReference type="InterPro" id="IPR000742">
    <property type="entry name" value="EGF"/>
</dbReference>
<evidence type="ECO:0000259" key="4">
    <source>
        <dbReference type="SMART" id="SM00181"/>
    </source>
</evidence>
<keyword evidence="1" id="KW-0245">EGF-like domain</keyword>
<protein>
    <recommendedName>
        <fullName evidence="4">EGF-like domain-containing protein</fullName>
    </recommendedName>
</protein>
<accession>A0A8W8JKS2</accession>
<dbReference type="EnsemblMetazoa" id="G19928.1">
    <property type="protein sequence ID" value="G19928.1:cds"/>
    <property type="gene ID" value="G19928"/>
</dbReference>
<dbReference type="SMART" id="SM00181">
    <property type="entry name" value="EGF"/>
    <property type="match status" value="4"/>
</dbReference>
<dbReference type="PANTHER" id="PTHR24043:SF8">
    <property type="entry name" value="EGF-LIKE DOMAIN-CONTAINING PROTEIN"/>
    <property type="match status" value="1"/>
</dbReference>
<reference evidence="5" key="1">
    <citation type="submission" date="2022-08" db="UniProtKB">
        <authorList>
            <consortium name="EnsemblMetazoa"/>
        </authorList>
    </citation>
    <scope>IDENTIFICATION</scope>
    <source>
        <strain evidence="5">05x7-T-G4-1.051#20</strain>
    </source>
</reference>
<evidence type="ECO:0000256" key="1">
    <source>
        <dbReference type="ARBA" id="ARBA00022536"/>
    </source>
</evidence>
<feature type="domain" description="EGF-like" evidence="4">
    <location>
        <begin position="175"/>
        <end position="210"/>
    </location>
</feature>
<evidence type="ECO:0000313" key="5">
    <source>
        <dbReference type="EnsemblMetazoa" id="G19928.1:cds"/>
    </source>
</evidence>
<keyword evidence="2" id="KW-1133">Transmembrane helix</keyword>
<proteinExistence type="predicted"/>
<feature type="chain" id="PRO_5036501479" description="EGF-like domain-containing protein" evidence="3">
    <location>
        <begin position="25"/>
        <end position="290"/>
    </location>
</feature>
<feature type="domain" description="EGF-like" evidence="4">
    <location>
        <begin position="130"/>
        <end position="165"/>
    </location>
</feature>
<evidence type="ECO:0000256" key="2">
    <source>
        <dbReference type="SAM" id="Phobius"/>
    </source>
</evidence>